<keyword evidence="2" id="KW-1185">Reference proteome</keyword>
<keyword evidence="1" id="KW-0808">Transferase</keyword>
<organism evidence="1 2">
    <name type="scientific">Orchesella cincta</name>
    <name type="common">Springtail</name>
    <name type="synonym">Podura cincta</name>
    <dbReference type="NCBI Taxonomy" id="48709"/>
    <lineage>
        <taxon>Eukaryota</taxon>
        <taxon>Metazoa</taxon>
        <taxon>Ecdysozoa</taxon>
        <taxon>Arthropoda</taxon>
        <taxon>Hexapoda</taxon>
        <taxon>Collembola</taxon>
        <taxon>Entomobryomorpha</taxon>
        <taxon>Entomobryoidea</taxon>
        <taxon>Orchesellidae</taxon>
        <taxon>Orchesellinae</taxon>
        <taxon>Orchesella</taxon>
    </lineage>
</organism>
<proteinExistence type="predicted"/>
<dbReference type="Proteomes" id="UP000094527">
    <property type="component" value="Unassembled WGS sequence"/>
</dbReference>
<accession>A0A1D2M4I1</accession>
<evidence type="ECO:0000313" key="2">
    <source>
        <dbReference type="Proteomes" id="UP000094527"/>
    </source>
</evidence>
<dbReference type="GO" id="GO:0016740">
    <property type="term" value="F:transferase activity"/>
    <property type="evidence" value="ECO:0007669"/>
    <property type="project" value="UniProtKB-KW"/>
</dbReference>
<name>A0A1D2M4I1_ORCCI</name>
<sequence>MATAKLYYFDARGVGEPIRLILTYGDYEAALCDRYVMQAEICTMVNLESIETYVPAIKLEDPQEREKAIEEGVYNYEETFMDVYEAALKQSPTGKNISLETP</sequence>
<protein>
    <submittedName>
        <fullName evidence="1">Glutathione S-transferase</fullName>
    </submittedName>
</protein>
<reference evidence="1 2" key="1">
    <citation type="journal article" date="2016" name="Genome Biol. Evol.">
        <title>Gene Family Evolution Reflects Adaptation to Soil Environmental Stressors in the Genome of the Collembolan Orchesella cincta.</title>
        <authorList>
            <person name="Faddeeva-Vakhrusheva A."/>
            <person name="Derks M.F."/>
            <person name="Anvar S.Y."/>
            <person name="Agamennone V."/>
            <person name="Suring W."/>
            <person name="Smit S."/>
            <person name="van Straalen N.M."/>
            <person name="Roelofs D."/>
        </authorList>
    </citation>
    <scope>NUCLEOTIDE SEQUENCE [LARGE SCALE GENOMIC DNA]</scope>
    <source>
        <tissue evidence="1">Mixed pool</tissue>
    </source>
</reference>
<evidence type="ECO:0000313" key="1">
    <source>
        <dbReference type="EMBL" id="ODM87879.1"/>
    </source>
</evidence>
<dbReference type="Gene3D" id="3.40.30.10">
    <property type="entry name" value="Glutaredoxin"/>
    <property type="match status" value="1"/>
</dbReference>
<dbReference type="EMBL" id="LJIJ01004488">
    <property type="protein sequence ID" value="ODM87879.1"/>
    <property type="molecule type" value="Genomic_DNA"/>
</dbReference>
<comment type="caution">
    <text evidence="1">The sequence shown here is derived from an EMBL/GenBank/DDBJ whole genome shotgun (WGS) entry which is preliminary data.</text>
</comment>
<gene>
    <name evidence="1" type="ORF">Ocin01_18802</name>
</gene>
<dbReference type="AlphaFoldDB" id="A0A1D2M4I1"/>